<name>A0A1N6GB55_9SPHN</name>
<reference evidence="2" key="1">
    <citation type="submission" date="2016-11" db="EMBL/GenBank/DDBJ databases">
        <authorList>
            <person name="Varghese N."/>
            <person name="Submissions S."/>
        </authorList>
    </citation>
    <scope>NUCLEOTIDE SEQUENCE [LARGE SCALE GENOMIC DNA]</scope>
    <source>
        <strain evidence="2">DSM 22363</strain>
    </source>
</reference>
<gene>
    <name evidence="1" type="ORF">SAMN02745824_2754</name>
</gene>
<dbReference type="EMBL" id="FSQW01000002">
    <property type="protein sequence ID" value="SIO04776.1"/>
    <property type="molecule type" value="Genomic_DNA"/>
</dbReference>
<keyword evidence="2" id="KW-1185">Reference proteome</keyword>
<evidence type="ECO:0000313" key="1">
    <source>
        <dbReference type="EMBL" id="SIO04776.1"/>
    </source>
</evidence>
<organism evidence="1 2">
    <name type="scientific">Parasphingorhabdus marina DSM 22363</name>
    <dbReference type="NCBI Taxonomy" id="1123272"/>
    <lineage>
        <taxon>Bacteria</taxon>
        <taxon>Pseudomonadati</taxon>
        <taxon>Pseudomonadota</taxon>
        <taxon>Alphaproteobacteria</taxon>
        <taxon>Sphingomonadales</taxon>
        <taxon>Sphingomonadaceae</taxon>
        <taxon>Parasphingorhabdus</taxon>
    </lineage>
</organism>
<dbReference type="RefSeq" id="WP_074205733.1">
    <property type="nucleotide sequence ID" value="NZ_FSQW01000002.1"/>
</dbReference>
<dbReference type="AlphaFoldDB" id="A0A1N6GB55"/>
<accession>A0A1N6GB55</accession>
<protein>
    <recommendedName>
        <fullName evidence="3">DUF937 domain-containing protein</fullName>
    </recommendedName>
</protein>
<dbReference type="Proteomes" id="UP000185192">
    <property type="component" value="Unassembled WGS sequence"/>
</dbReference>
<dbReference type="STRING" id="1123272.SAMN02745824_2754"/>
<evidence type="ECO:0000313" key="2">
    <source>
        <dbReference type="Proteomes" id="UP000185192"/>
    </source>
</evidence>
<proteinExistence type="predicted"/>
<evidence type="ECO:0008006" key="3">
    <source>
        <dbReference type="Google" id="ProtNLM"/>
    </source>
</evidence>
<dbReference type="OrthoDB" id="7450771at2"/>
<sequence length="126" mass="13254">MALLDNILDMMPDNVNLDSLSEKLGMSAEELKNSGEALFAKLQDGSVDKMTAIKEAAAESGVDAEKLQGLLPAMAEKAGLDGEGGLMDKLSGEDGLLGKMSGFLDRDGDGNPINDITDMAKGFFKK</sequence>